<reference evidence="3" key="1">
    <citation type="submission" date="2016-06" db="UniProtKB">
        <authorList>
            <consortium name="WormBaseParasite"/>
        </authorList>
    </citation>
    <scope>IDENTIFICATION</scope>
</reference>
<dbReference type="WBParaSite" id="SCUD_0000616001-mRNA-1">
    <property type="protein sequence ID" value="SCUD_0000616001-mRNA-1"/>
    <property type="gene ID" value="SCUD_0000616001"/>
</dbReference>
<evidence type="ECO:0000313" key="3">
    <source>
        <dbReference type="WBParaSite" id="SCUD_0000616001-mRNA-1"/>
    </source>
</evidence>
<keyword evidence="2" id="KW-1185">Reference proteome</keyword>
<dbReference type="Proteomes" id="UP000279833">
    <property type="component" value="Unassembled WGS sequence"/>
</dbReference>
<name>A0A183JTX0_9TREM</name>
<dbReference type="EMBL" id="UZAK01012341">
    <property type="protein sequence ID" value="VDP01319.1"/>
    <property type="molecule type" value="Genomic_DNA"/>
</dbReference>
<evidence type="ECO:0000313" key="2">
    <source>
        <dbReference type="Proteomes" id="UP000279833"/>
    </source>
</evidence>
<evidence type="ECO:0000313" key="1">
    <source>
        <dbReference type="EMBL" id="VDP01319.1"/>
    </source>
</evidence>
<dbReference type="AlphaFoldDB" id="A0A183JTX0"/>
<dbReference type="STRING" id="6186.A0A183JTX0"/>
<sequence>MQDDVKNNTSALRYLETISQLENSFTVLTENVTETSVQLSAPKELKDEVHVKKVSFPPFFPLKWRKKINFKVKISVNMTMKYSPLIFVFYFKQNLI</sequence>
<gene>
    <name evidence="1" type="ORF">SCUD_LOCUS6161</name>
</gene>
<reference evidence="1 2" key="2">
    <citation type="submission" date="2018-11" db="EMBL/GenBank/DDBJ databases">
        <authorList>
            <consortium name="Pathogen Informatics"/>
        </authorList>
    </citation>
    <scope>NUCLEOTIDE SEQUENCE [LARGE SCALE GENOMIC DNA]</scope>
    <source>
        <strain evidence="1">Dakar</strain>
        <strain evidence="2">Dakar, Senegal</strain>
    </source>
</reference>
<organism evidence="3">
    <name type="scientific">Schistosoma curassoni</name>
    <dbReference type="NCBI Taxonomy" id="6186"/>
    <lineage>
        <taxon>Eukaryota</taxon>
        <taxon>Metazoa</taxon>
        <taxon>Spiralia</taxon>
        <taxon>Lophotrochozoa</taxon>
        <taxon>Platyhelminthes</taxon>
        <taxon>Trematoda</taxon>
        <taxon>Digenea</taxon>
        <taxon>Strigeidida</taxon>
        <taxon>Schistosomatoidea</taxon>
        <taxon>Schistosomatidae</taxon>
        <taxon>Schistosoma</taxon>
    </lineage>
</organism>
<proteinExistence type="predicted"/>
<accession>A0A183JTX0</accession>
<protein>
    <submittedName>
        <fullName evidence="1 3">Uncharacterized protein</fullName>
    </submittedName>
</protein>